<dbReference type="GO" id="GO:0034497">
    <property type="term" value="P:protein localization to phagophore assembly site"/>
    <property type="evidence" value="ECO:0007669"/>
    <property type="project" value="TreeGrafter"/>
</dbReference>
<feature type="compositionally biased region" description="Polar residues" evidence="11">
    <location>
        <begin position="723"/>
        <end position="760"/>
    </location>
</feature>
<comment type="subcellular location">
    <subcellularLocation>
        <location evidence="1 10">Preautophagosomal structure membrane</location>
        <topology evidence="1 10">Multi-pass membrane protein</topology>
    </subcellularLocation>
</comment>
<evidence type="ECO:0000256" key="1">
    <source>
        <dbReference type="ARBA" id="ARBA00004511"/>
    </source>
</evidence>
<organism evidence="12 13">
    <name type="scientific">Bursaphelenchus okinawaensis</name>
    <dbReference type="NCBI Taxonomy" id="465554"/>
    <lineage>
        <taxon>Eukaryota</taxon>
        <taxon>Metazoa</taxon>
        <taxon>Ecdysozoa</taxon>
        <taxon>Nematoda</taxon>
        <taxon>Chromadorea</taxon>
        <taxon>Rhabditida</taxon>
        <taxon>Tylenchina</taxon>
        <taxon>Tylenchomorpha</taxon>
        <taxon>Aphelenchoidea</taxon>
        <taxon>Aphelenchoididae</taxon>
        <taxon>Bursaphelenchus</taxon>
    </lineage>
</organism>
<comment type="function">
    <text evidence="10">Phospholipid scramblase involved in autophagy. Cycles between the preautophagosomal structure/phagophore assembly site (PAS) and the cytoplasmic vesicle pool and supplies membrane for the growing autophagosome. Lipid scramblase activity plays a key role in preautophagosomal structure/phagophore assembly by distributing the phospholipids that arrive through ATG2 from the cytoplasmic to the luminal leaflet of the bilayer, thereby driving autophagosomal membrane expansion.</text>
</comment>
<dbReference type="GO" id="GO:0000422">
    <property type="term" value="P:autophagy of mitochondrion"/>
    <property type="evidence" value="ECO:0007669"/>
    <property type="project" value="TreeGrafter"/>
</dbReference>
<evidence type="ECO:0000256" key="11">
    <source>
        <dbReference type="SAM" id="MobiDB-lite"/>
    </source>
</evidence>
<proteinExistence type="inferred from homology"/>
<dbReference type="PANTHER" id="PTHR13038">
    <property type="entry name" value="APG9 AUTOPHAGY 9"/>
    <property type="match status" value="1"/>
</dbReference>
<dbReference type="OrthoDB" id="2020634at2759"/>
<accession>A0A811LAM5</accession>
<keyword evidence="5 10" id="KW-0812">Transmembrane</keyword>
<dbReference type="Pfam" id="PF04109">
    <property type="entry name" value="ATG9"/>
    <property type="match status" value="1"/>
</dbReference>
<dbReference type="GO" id="GO:0034727">
    <property type="term" value="P:piecemeal microautophagy of the nucleus"/>
    <property type="evidence" value="ECO:0007669"/>
    <property type="project" value="TreeGrafter"/>
</dbReference>
<keyword evidence="7 10" id="KW-0072">Autophagy</keyword>
<feature type="transmembrane region" description="Helical" evidence="10">
    <location>
        <begin position="299"/>
        <end position="323"/>
    </location>
</feature>
<sequence length="786" mass="89732">MVIDGEEEEEDSLVQHGYNSQPPQMMYSNSDVVIEDGNRRSFEGSKSQGRWDHIEDIDQFFSLVYEYHRGNGFLCVALKHMFALFQFIFVVSLSTFLFQCVDYDVLFNNKNTTADGTIIYGKRHIDDAVISSCPSHFHPVVVFTLLLATVFWVAYVLRVGYRLLQLFEIQKFYYNVLEIADKDLPNIPWREVVERVCKAQPELHLIVNQEQISVSDIYQRILRYKNYMVGLVDNDVLNLEITLPFMGKVDYLSAGLRLNLEWLFFRGPWAPWKGPYALKDEFRDAEMLSSISAQFEKTIMYIGIANLLLSPFIFVFQLLFSFFSYADIMRRDPAVFGSRKYSNYARLKLRHYNELEHELNYRLNKSYEFAVKYMDQFMSPVAEVVAKAVAFTCGSVFAIIFLLSAWDEDVLNIDHVITVMTATGAIALLCRSFIANENLVLCQNFLMKQVVAHIHYAPSSWIKGGHSTEICSEFSKSFQLKVYFLIEELLSPFITPFILLLKLKPKAGALVHFFHDHSRYVEGVGDVCEYSLMEMPKDESEDQNQDNDLPPTRVLSCGRKRDTVKVELSLLNFVTQHPLWKPSARSKELIKKIKGVWTKEIGIIMDNDNIAQSVNMGGAEKNVISTLLESNKSFYKKSETADESKFAESAAAAMSTSSVVQSIRESQFAPSASNRFVPLNDQVRDEQMRALEMSMNALAMATLLQDKRSISIASANVPHYGANISTDQPSTSEVSQRPTQSQIQSNIWEVADNNSTINESQYDEINEDPEEDDDDHELLPPGGFNV</sequence>
<keyword evidence="13" id="KW-1185">Reference proteome</keyword>
<feature type="region of interest" description="Disordered" evidence="11">
    <location>
        <begin position="722"/>
        <end position="786"/>
    </location>
</feature>
<dbReference type="AlphaFoldDB" id="A0A811LAM5"/>
<protein>
    <recommendedName>
        <fullName evidence="3 10">Autophagy-related protein 9</fullName>
    </recommendedName>
</protein>
<dbReference type="PANTHER" id="PTHR13038:SF10">
    <property type="entry name" value="AUTOPHAGY-RELATED PROTEIN 9"/>
    <property type="match status" value="1"/>
</dbReference>
<dbReference type="Proteomes" id="UP000783686">
    <property type="component" value="Unassembled WGS sequence"/>
</dbReference>
<feature type="transmembrane region" description="Helical" evidence="10">
    <location>
        <begin position="416"/>
        <end position="434"/>
    </location>
</feature>
<dbReference type="GO" id="GO:0034045">
    <property type="term" value="C:phagophore assembly site membrane"/>
    <property type="evidence" value="ECO:0007669"/>
    <property type="project" value="UniProtKB-SubCell"/>
</dbReference>
<evidence type="ECO:0000256" key="10">
    <source>
        <dbReference type="RuleBase" id="RU364027"/>
    </source>
</evidence>
<gene>
    <name evidence="12" type="ORF">BOKJ2_LOCUS10967</name>
</gene>
<keyword evidence="6 10" id="KW-1133">Transmembrane helix</keyword>
<evidence type="ECO:0000256" key="3">
    <source>
        <dbReference type="ARBA" id="ARBA00018074"/>
    </source>
</evidence>
<keyword evidence="4 10" id="KW-0813">Transport</keyword>
<evidence type="ECO:0000256" key="4">
    <source>
        <dbReference type="ARBA" id="ARBA00022448"/>
    </source>
</evidence>
<feature type="transmembrane region" description="Helical" evidence="10">
    <location>
        <begin position="384"/>
        <end position="404"/>
    </location>
</feature>
<keyword evidence="8 10" id="KW-0445">Lipid transport</keyword>
<dbReference type="EMBL" id="CAJFCW020000005">
    <property type="protein sequence ID" value="CAG9119750.1"/>
    <property type="molecule type" value="Genomic_DNA"/>
</dbReference>
<evidence type="ECO:0000256" key="6">
    <source>
        <dbReference type="ARBA" id="ARBA00022989"/>
    </source>
</evidence>
<evidence type="ECO:0000256" key="7">
    <source>
        <dbReference type="ARBA" id="ARBA00023006"/>
    </source>
</evidence>
<reference evidence="12" key="1">
    <citation type="submission" date="2020-09" db="EMBL/GenBank/DDBJ databases">
        <authorList>
            <person name="Kikuchi T."/>
        </authorList>
    </citation>
    <scope>NUCLEOTIDE SEQUENCE</scope>
    <source>
        <strain evidence="12">SH1</strain>
    </source>
</reference>
<dbReference type="GO" id="GO:0006869">
    <property type="term" value="P:lipid transport"/>
    <property type="evidence" value="ECO:0007669"/>
    <property type="project" value="UniProtKB-KW"/>
</dbReference>
<feature type="compositionally biased region" description="Acidic residues" evidence="11">
    <location>
        <begin position="761"/>
        <end position="776"/>
    </location>
</feature>
<feature type="transmembrane region" description="Helical" evidence="10">
    <location>
        <begin position="73"/>
        <end position="98"/>
    </location>
</feature>
<evidence type="ECO:0000256" key="8">
    <source>
        <dbReference type="ARBA" id="ARBA00023055"/>
    </source>
</evidence>
<keyword evidence="9 10" id="KW-0472">Membrane</keyword>
<evidence type="ECO:0000256" key="9">
    <source>
        <dbReference type="ARBA" id="ARBA00023136"/>
    </source>
</evidence>
<evidence type="ECO:0000256" key="2">
    <source>
        <dbReference type="ARBA" id="ARBA00006185"/>
    </source>
</evidence>
<evidence type="ECO:0000313" key="12">
    <source>
        <dbReference type="EMBL" id="CAD5224214.1"/>
    </source>
</evidence>
<feature type="transmembrane region" description="Helical" evidence="10">
    <location>
        <begin position="137"/>
        <end position="157"/>
    </location>
</feature>
<dbReference type="GO" id="GO:0005776">
    <property type="term" value="C:autophagosome"/>
    <property type="evidence" value="ECO:0007669"/>
    <property type="project" value="TreeGrafter"/>
</dbReference>
<name>A0A811LAM5_9BILA</name>
<dbReference type="EMBL" id="CAJFDH010000005">
    <property type="protein sequence ID" value="CAD5224214.1"/>
    <property type="molecule type" value="Genomic_DNA"/>
</dbReference>
<comment type="similarity">
    <text evidence="2 10">Belongs to the ATG9 family.</text>
</comment>
<dbReference type="InterPro" id="IPR007241">
    <property type="entry name" value="Autophagy-rel_prot_9"/>
</dbReference>
<evidence type="ECO:0000256" key="5">
    <source>
        <dbReference type="ARBA" id="ARBA00022692"/>
    </source>
</evidence>
<evidence type="ECO:0000313" key="13">
    <source>
        <dbReference type="Proteomes" id="UP000614601"/>
    </source>
</evidence>
<dbReference type="Proteomes" id="UP000614601">
    <property type="component" value="Unassembled WGS sequence"/>
</dbReference>
<dbReference type="GO" id="GO:0061709">
    <property type="term" value="P:reticulophagy"/>
    <property type="evidence" value="ECO:0007669"/>
    <property type="project" value="TreeGrafter"/>
</dbReference>
<comment type="caution">
    <text evidence="12">The sequence shown here is derived from an EMBL/GenBank/DDBJ whole genome shotgun (WGS) entry which is preliminary data.</text>
</comment>